<evidence type="ECO:0000313" key="2">
    <source>
        <dbReference type="EMBL" id="VDG30397.1"/>
    </source>
</evidence>
<dbReference type="OrthoDB" id="2295136at2"/>
<dbReference type="RefSeq" id="WP_130852417.1">
    <property type="nucleotide sequence ID" value="NZ_UYIG01000196.1"/>
</dbReference>
<dbReference type="EMBL" id="UYIG01000196">
    <property type="protein sequence ID" value="VDG30397.1"/>
    <property type="molecule type" value="Genomic_DNA"/>
</dbReference>
<keyword evidence="1" id="KW-0472">Membrane</keyword>
<feature type="transmembrane region" description="Helical" evidence="1">
    <location>
        <begin position="145"/>
        <end position="166"/>
    </location>
</feature>
<name>A0A660EB10_9LACO</name>
<proteinExistence type="predicted"/>
<sequence>MQDRILAMILSCILAMVIMYFIVVTIILTFFRSSHITVGRLHFKARLSVRKQYIWEPVKNDEKIRKAFIGYTIIGILVVLTTVGQFYVMAYGYPIETAVIACFIYILAWWSSRAAYMQRKYWEEHASANKEFTLASKDVFKVRMALFKSALVAEMVMSLTYMIYMLNYGVYY</sequence>
<gene>
    <name evidence="2" type="ORF">MUDAN_MDHGFNIF_01948</name>
</gene>
<keyword evidence="1" id="KW-1133">Transmembrane helix</keyword>
<accession>A0A660EB10</accession>
<keyword evidence="1" id="KW-0812">Transmembrane</keyword>
<dbReference type="Proteomes" id="UP000289996">
    <property type="component" value="Unassembled WGS sequence"/>
</dbReference>
<protein>
    <submittedName>
        <fullName evidence="2">Uncharacterized protein</fullName>
    </submittedName>
</protein>
<feature type="transmembrane region" description="Helical" evidence="1">
    <location>
        <begin position="6"/>
        <end position="31"/>
    </location>
</feature>
<keyword evidence="3" id="KW-1185">Reference proteome</keyword>
<reference evidence="2 3" key="1">
    <citation type="submission" date="2018-11" db="EMBL/GenBank/DDBJ databases">
        <authorList>
            <person name="Wuyts S."/>
        </authorList>
    </citation>
    <scope>NUCLEOTIDE SEQUENCE [LARGE SCALE GENOMIC DNA]</scope>
    <source>
        <strain evidence="2">Lactobacillus mudanjiangensis AMBF249</strain>
    </source>
</reference>
<evidence type="ECO:0000256" key="1">
    <source>
        <dbReference type="SAM" id="Phobius"/>
    </source>
</evidence>
<feature type="transmembrane region" description="Helical" evidence="1">
    <location>
        <begin position="93"/>
        <end position="110"/>
    </location>
</feature>
<feature type="transmembrane region" description="Helical" evidence="1">
    <location>
        <begin position="68"/>
        <end position="87"/>
    </location>
</feature>
<organism evidence="2 3">
    <name type="scientific">Lactiplantibacillus mudanjiangensis</name>
    <dbReference type="NCBI Taxonomy" id="1296538"/>
    <lineage>
        <taxon>Bacteria</taxon>
        <taxon>Bacillati</taxon>
        <taxon>Bacillota</taxon>
        <taxon>Bacilli</taxon>
        <taxon>Lactobacillales</taxon>
        <taxon>Lactobacillaceae</taxon>
        <taxon>Lactiplantibacillus</taxon>
    </lineage>
</organism>
<dbReference type="AlphaFoldDB" id="A0A660EB10"/>
<evidence type="ECO:0000313" key="3">
    <source>
        <dbReference type="Proteomes" id="UP000289996"/>
    </source>
</evidence>